<dbReference type="SUPFAM" id="SSF46689">
    <property type="entry name" value="Homeodomain-like"/>
    <property type="match status" value="1"/>
</dbReference>
<accession>A0A5K3EXH7</accession>
<dbReference type="GO" id="GO:0006357">
    <property type="term" value="P:regulation of transcription by RNA polymerase II"/>
    <property type="evidence" value="ECO:0007669"/>
    <property type="project" value="TreeGrafter"/>
</dbReference>
<dbReference type="Pfam" id="PF00249">
    <property type="entry name" value="Myb_DNA-binding"/>
    <property type="match status" value="1"/>
</dbReference>
<feature type="domain" description="ELM2" evidence="6">
    <location>
        <begin position="24"/>
        <end position="109"/>
    </location>
</feature>
<keyword evidence="4" id="KW-0539">Nucleus</keyword>
<evidence type="ECO:0000256" key="2">
    <source>
        <dbReference type="ARBA" id="ARBA00023015"/>
    </source>
</evidence>
<evidence type="ECO:0000313" key="8">
    <source>
        <dbReference type="WBParaSite" id="MCU_003293-RA"/>
    </source>
</evidence>
<dbReference type="GO" id="GO:0005667">
    <property type="term" value="C:transcription regulator complex"/>
    <property type="evidence" value="ECO:0007669"/>
    <property type="project" value="TreeGrafter"/>
</dbReference>
<name>A0A5K3EXH7_MESCO</name>
<proteinExistence type="predicted"/>
<feature type="domain" description="SANT" evidence="7">
    <location>
        <begin position="364"/>
        <end position="411"/>
    </location>
</feature>
<dbReference type="Gene3D" id="4.10.1240.50">
    <property type="match status" value="1"/>
</dbReference>
<dbReference type="SMART" id="SM00717">
    <property type="entry name" value="SANT"/>
    <property type="match status" value="1"/>
</dbReference>
<evidence type="ECO:0000256" key="4">
    <source>
        <dbReference type="ARBA" id="ARBA00023242"/>
    </source>
</evidence>
<dbReference type="GO" id="GO:0003714">
    <property type="term" value="F:transcription corepressor activity"/>
    <property type="evidence" value="ECO:0007669"/>
    <property type="project" value="TreeGrafter"/>
</dbReference>
<dbReference type="PROSITE" id="PS51156">
    <property type="entry name" value="ELM2"/>
    <property type="match status" value="1"/>
</dbReference>
<keyword evidence="3" id="KW-0804">Transcription</keyword>
<feature type="region of interest" description="Disordered" evidence="5">
    <location>
        <begin position="1"/>
        <end position="28"/>
    </location>
</feature>
<evidence type="ECO:0000256" key="3">
    <source>
        <dbReference type="ARBA" id="ARBA00023163"/>
    </source>
</evidence>
<dbReference type="WBParaSite" id="MCU_003293-RA">
    <property type="protein sequence ID" value="MCU_003293-RA"/>
    <property type="gene ID" value="MCU_003293"/>
</dbReference>
<evidence type="ECO:0000259" key="6">
    <source>
        <dbReference type="PROSITE" id="PS51156"/>
    </source>
</evidence>
<evidence type="ECO:0000259" key="7">
    <source>
        <dbReference type="PROSITE" id="PS51293"/>
    </source>
</evidence>
<dbReference type="Gene3D" id="1.20.58.1880">
    <property type="match status" value="1"/>
</dbReference>
<dbReference type="InterPro" id="IPR000949">
    <property type="entry name" value="ELM2_dom"/>
</dbReference>
<dbReference type="PANTHER" id="PTHR16089:SF28">
    <property type="entry name" value="REST COREPRESSOR"/>
    <property type="match status" value="1"/>
</dbReference>
<organism evidence="8">
    <name type="scientific">Mesocestoides corti</name>
    <name type="common">Flatworm</name>
    <dbReference type="NCBI Taxonomy" id="53468"/>
    <lineage>
        <taxon>Eukaryota</taxon>
        <taxon>Metazoa</taxon>
        <taxon>Spiralia</taxon>
        <taxon>Lophotrochozoa</taxon>
        <taxon>Platyhelminthes</taxon>
        <taxon>Cestoda</taxon>
        <taxon>Eucestoda</taxon>
        <taxon>Cyclophyllidea</taxon>
        <taxon>Mesocestoididae</taxon>
        <taxon>Mesocestoides</taxon>
    </lineage>
</organism>
<dbReference type="Pfam" id="PF01448">
    <property type="entry name" value="ELM2"/>
    <property type="match status" value="1"/>
</dbReference>
<evidence type="ECO:0000256" key="1">
    <source>
        <dbReference type="ARBA" id="ARBA00004123"/>
    </source>
</evidence>
<dbReference type="PROSITE" id="PS51293">
    <property type="entry name" value="SANT"/>
    <property type="match status" value="1"/>
</dbReference>
<dbReference type="AlphaFoldDB" id="A0A5K3EXH7"/>
<comment type="subcellular location">
    <subcellularLocation>
        <location evidence="1">Nucleus</location>
    </subcellularLocation>
</comment>
<sequence>MSGVRRNAGFRSSKPPKHPKDNDGCSRVGSNYQVDVPDFIYVHSSSFKNEPSHLEVNVWNPDHSPSVQDMNAYLSEAIKFKYSQESARTLLHYHKYNIRRAVDDLPNYQPILNTWNKHDVRRFLKCVDGRPRKNFVNVKRSFPAYRMGEVHGLYYGIAAPFKAISRHNRRHGRQMQNCYEKALKCGFIPTPSSPQRQVVAPVLEDEEASVDSALERHLCDIVGWQQAGRLLADVRRGRPTASSSIINEGGGYRTLTFGRRFPGAATESLAASSDHSSSFCDSRPRMNKRGLPSGMHYDHEEFLKFVKTPPEELEKMREDELSKLAPVDNELKSLIKSVDAQIQGIFEGLEKFYPEGGFPNVSYRWTRLELALFVSALSKHGDDFAAIAQTLGTKSESFLRDFYNQYRSRFDLDTFIG</sequence>
<dbReference type="SMART" id="SM01189">
    <property type="entry name" value="ELM2"/>
    <property type="match status" value="1"/>
</dbReference>
<dbReference type="CDD" id="cd00167">
    <property type="entry name" value="SANT"/>
    <property type="match status" value="1"/>
</dbReference>
<dbReference type="InterPro" id="IPR001005">
    <property type="entry name" value="SANT/Myb"/>
</dbReference>
<dbReference type="InterPro" id="IPR051066">
    <property type="entry name" value="Trans_reg/Corepressor"/>
</dbReference>
<dbReference type="GO" id="GO:0000118">
    <property type="term" value="C:histone deacetylase complex"/>
    <property type="evidence" value="ECO:0007669"/>
    <property type="project" value="TreeGrafter"/>
</dbReference>
<dbReference type="InterPro" id="IPR009057">
    <property type="entry name" value="Homeodomain-like_sf"/>
</dbReference>
<dbReference type="InterPro" id="IPR017884">
    <property type="entry name" value="SANT_dom"/>
</dbReference>
<evidence type="ECO:0000256" key="5">
    <source>
        <dbReference type="SAM" id="MobiDB-lite"/>
    </source>
</evidence>
<reference evidence="8" key="1">
    <citation type="submission" date="2019-11" db="UniProtKB">
        <authorList>
            <consortium name="WormBaseParasite"/>
        </authorList>
    </citation>
    <scope>IDENTIFICATION</scope>
</reference>
<keyword evidence="2" id="KW-0805">Transcription regulation</keyword>
<dbReference type="PANTHER" id="PTHR16089">
    <property type="entry name" value="REST COREPRESSOR COREST PROTEIN-RELATED"/>
    <property type="match status" value="1"/>
</dbReference>
<protein>
    <submittedName>
        <fullName evidence="8">ELM2 domain-containing protein</fullName>
    </submittedName>
</protein>